<keyword evidence="1" id="KW-0805">Transcription regulation</keyword>
<dbReference type="PANTHER" id="PTHR47894:SF4">
    <property type="entry name" value="HTH-TYPE TRANSCRIPTIONAL REGULATOR GADX"/>
    <property type="match status" value="1"/>
</dbReference>
<keyword evidence="6" id="KW-1185">Reference proteome</keyword>
<evidence type="ECO:0000256" key="1">
    <source>
        <dbReference type="ARBA" id="ARBA00023015"/>
    </source>
</evidence>
<dbReference type="SUPFAM" id="SSF46689">
    <property type="entry name" value="Homeodomain-like"/>
    <property type="match status" value="1"/>
</dbReference>
<dbReference type="Proteomes" id="UP000706580">
    <property type="component" value="Unassembled WGS sequence"/>
</dbReference>
<comment type="caution">
    <text evidence="5">The sequence shown here is derived from an EMBL/GenBank/DDBJ whole genome shotgun (WGS) entry which is preliminary data.</text>
</comment>
<evidence type="ECO:0000256" key="2">
    <source>
        <dbReference type="ARBA" id="ARBA00023125"/>
    </source>
</evidence>
<dbReference type="PANTHER" id="PTHR47894">
    <property type="entry name" value="HTH-TYPE TRANSCRIPTIONAL REGULATOR GADX"/>
    <property type="match status" value="1"/>
</dbReference>
<protein>
    <submittedName>
        <fullName evidence="5">Helix-turn-helix transcriptional regulator</fullName>
    </submittedName>
</protein>
<dbReference type="EMBL" id="JADMNK010000009">
    <property type="protein sequence ID" value="MBZ0059414.1"/>
    <property type="molecule type" value="Genomic_DNA"/>
</dbReference>
<evidence type="ECO:0000256" key="3">
    <source>
        <dbReference type="ARBA" id="ARBA00023163"/>
    </source>
</evidence>
<dbReference type="Gene3D" id="1.10.10.60">
    <property type="entry name" value="Homeodomain-like"/>
    <property type="match status" value="1"/>
</dbReference>
<dbReference type="InterPro" id="IPR018060">
    <property type="entry name" value="HTH_AraC"/>
</dbReference>
<feature type="domain" description="HTH araC/xylS-type" evidence="4">
    <location>
        <begin position="167"/>
        <end position="262"/>
    </location>
</feature>
<dbReference type="RefSeq" id="WP_039029430.1">
    <property type="nucleotide sequence ID" value="NZ_JADMNK010000009.1"/>
</dbReference>
<dbReference type="PROSITE" id="PS01124">
    <property type="entry name" value="HTH_ARAC_FAMILY_2"/>
    <property type="match status" value="1"/>
</dbReference>
<name>A0ABS7RYN4_9ENTR</name>
<evidence type="ECO:0000313" key="6">
    <source>
        <dbReference type="Proteomes" id="UP000706580"/>
    </source>
</evidence>
<gene>
    <name evidence="5" type="ORF">ITX56_16685</name>
</gene>
<reference evidence="5 6" key="1">
    <citation type="submission" date="2020-11" db="EMBL/GenBank/DDBJ databases">
        <title>Draft Genome of Enterobacter sp. strain EMC7.</title>
        <authorList>
            <person name="Barman P."/>
            <person name="Sinha S."/>
            <person name="Sen S."/>
            <person name="Chakraborty R."/>
        </authorList>
    </citation>
    <scope>NUCLEOTIDE SEQUENCE [LARGE SCALE GENOMIC DNA]</scope>
    <source>
        <strain evidence="5 6">EMC7</strain>
    </source>
</reference>
<dbReference type="PROSITE" id="PS00041">
    <property type="entry name" value="HTH_ARAC_FAMILY_1"/>
    <property type="match status" value="1"/>
</dbReference>
<evidence type="ECO:0000259" key="4">
    <source>
        <dbReference type="PROSITE" id="PS01124"/>
    </source>
</evidence>
<sequence length="262" mass="29925">MQEFHFQHNHLTAAEVNASKMHRLHHVKLFYPAICHITHGSKVIIQDERRLVATPDELIIIPANTPMEIINQPAQDVFHSDLLLLSPDLIAEFKTRYLQSWPRAKTDSLCAPLSEGLAFMWGNLLHAVRHNFSDELQKHQAFGLLLALLHDGVAGPLLIERNINLTEQVRHFIMLAPARAWTAHDVASRLALSVPTLRRRLREESQSFRQIVEEVRMAVALSQLQSTRLPIGEIAMQCGYLSSSRFTARFRQHYGCLPKTLR</sequence>
<organism evidence="5 6">
    <name type="scientific">Leclercia barmai</name>
    <dbReference type="NCBI Taxonomy" id="2785629"/>
    <lineage>
        <taxon>Bacteria</taxon>
        <taxon>Pseudomonadati</taxon>
        <taxon>Pseudomonadota</taxon>
        <taxon>Gammaproteobacteria</taxon>
        <taxon>Enterobacterales</taxon>
        <taxon>Enterobacteriaceae</taxon>
        <taxon>Leclercia</taxon>
    </lineage>
</organism>
<keyword evidence="2" id="KW-0238">DNA-binding</keyword>
<evidence type="ECO:0000313" key="5">
    <source>
        <dbReference type="EMBL" id="MBZ0059414.1"/>
    </source>
</evidence>
<dbReference type="InterPro" id="IPR020449">
    <property type="entry name" value="Tscrpt_reg_AraC-type_HTH"/>
</dbReference>
<proteinExistence type="predicted"/>
<dbReference type="PRINTS" id="PR00032">
    <property type="entry name" value="HTHARAC"/>
</dbReference>
<dbReference type="InterPro" id="IPR018062">
    <property type="entry name" value="HTH_AraC-typ_CS"/>
</dbReference>
<accession>A0ABS7RYN4</accession>
<keyword evidence="3" id="KW-0804">Transcription</keyword>
<dbReference type="Pfam" id="PF12833">
    <property type="entry name" value="HTH_18"/>
    <property type="match status" value="1"/>
</dbReference>
<dbReference type="SMART" id="SM00342">
    <property type="entry name" value="HTH_ARAC"/>
    <property type="match status" value="1"/>
</dbReference>
<dbReference type="InterPro" id="IPR009057">
    <property type="entry name" value="Homeodomain-like_sf"/>
</dbReference>